<organism evidence="2 3">
    <name type="scientific">Ktedonosporobacter rubrisoli</name>
    <dbReference type="NCBI Taxonomy" id="2509675"/>
    <lineage>
        <taxon>Bacteria</taxon>
        <taxon>Bacillati</taxon>
        <taxon>Chloroflexota</taxon>
        <taxon>Ktedonobacteria</taxon>
        <taxon>Ktedonobacterales</taxon>
        <taxon>Ktedonosporobacteraceae</taxon>
        <taxon>Ktedonosporobacter</taxon>
    </lineage>
</organism>
<dbReference type="EMBL" id="CP035758">
    <property type="protein sequence ID" value="QBD79798.1"/>
    <property type="molecule type" value="Genomic_DNA"/>
</dbReference>
<accession>A0A4P6JVU5</accession>
<gene>
    <name evidence="2" type="ORF">EPA93_28990</name>
</gene>
<feature type="transmembrane region" description="Helical" evidence="1">
    <location>
        <begin position="504"/>
        <end position="527"/>
    </location>
</feature>
<feature type="transmembrane region" description="Helical" evidence="1">
    <location>
        <begin position="293"/>
        <end position="311"/>
    </location>
</feature>
<feature type="transmembrane region" description="Helical" evidence="1">
    <location>
        <begin position="323"/>
        <end position="346"/>
    </location>
</feature>
<name>A0A4P6JVU5_KTERU</name>
<dbReference type="KEGG" id="kbs:EPA93_28990"/>
<keyword evidence="3" id="KW-1185">Reference proteome</keyword>
<dbReference type="RefSeq" id="WP_129890864.1">
    <property type="nucleotide sequence ID" value="NZ_CP035758.1"/>
</dbReference>
<dbReference type="AlphaFoldDB" id="A0A4P6JVU5"/>
<dbReference type="OrthoDB" id="151079at2"/>
<proteinExistence type="predicted"/>
<evidence type="ECO:0000256" key="1">
    <source>
        <dbReference type="SAM" id="Phobius"/>
    </source>
</evidence>
<keyword evidence="1" id="KW-1133">Transmembrane helix</keyword>
<dbReference type="Proteomes" id="UP000290365">
    <property type="component" value="Chromosome"/>
</dbReference>
<sequence>MSTQKYQPSVLTSTKSQAGTALQSKAGSGLKKSAHIKRIWTAASKTLKGQFIVLSFGGLFLALVLTASVVQAFQRANSDLDTINNGSIPSVNAAQTLAQYIEDIDAKSADYLATGALSDRQPCSIVGTNSTAPMTVHDCDNVNIEAEIQLANRELFNAAHNVTYPGERTAVERITRGFEEYIANIALMRYEYTRATTKGAVQDPHLQAAYKAYQDASALLHQKIGSPILSGEDALAIDESSLPTCVINGHVLAGTAWARGSIEDNITCLNNINKSHLDAAYDDTLKFLDAGKLLAFFLCAIFCLYLLFTAGKMAFATHRIMNIGLSIAFLTGVILSIAVSSLFLNLSGRHGAFGQMVKDDYDSIYAAALLKRYGTAANGDESRWLIALEFGDKTGSEHWAQDWQANLQQVEHLMTQARANRTWPEEDQPLTDMQANWQRYVAIDGHMRNQAQDIADPQRIIHAEALSTGASNNTFDQFSQAVDRLSKANANHYTTTYASTQLTLLLYIMLSLLLFPLASLLALWGIWLRLKDF</sequence>
<reference evidence="2 3" key="1">
    <citation type="submission" date="2019-01" db="EMBL/GenBank/DDBJ databases">
        <title>Ktedonosporobacter rubrisoli SCAWS-G2.</title>
        <authorList>
            <person name="Huang Y."/>
            <person name="Yan B."/>
        </authorList>
    </citation>
    <scope>NUCLEOTIDE SEQUENCE [LARGE SCALE GENOMIC DNA]</scope>
    <source>
        <strain evidence="2 3">SCAWS-G2</strain>
    </source>
</reference>
<protein>
    <submittedName>
        <fullName evidence="2">Tetratricopeptide repeat protein</fullName>
    </submittedName>
</protein>
<evidence type="ECO:0000313" key="3">
    <source>
        <dbReference type="Proteomes" id="UP000290365"/>
    </source>
</evidence>
<feature type="transmembrane region" description="Helical" evidence="1">
    <location>
        <begin position="51"/>
        <end position="70"/>
    </location>
</feature>
<keyword evidence="1" id="KW-0812">Transmembrane</keyword>
<evidence type="ECO:0000313" key="2">
    <source>
        <dbReference type="EMBL" id="QBD79798.1"/>
    </source>
</evidence>
<keyword evidence="1" id="KW-0472">Membrane</keyword>